<dbReference type="PANTHER" id="PTHR36120">
    <property type="entry name" value="FUCOSE ISOMERASE"/>
    <property type="match status" value="1"/>
</dbReference>
<dbReference type="EMBL" id="JACRTE010000003">
    <property type="protein sequence ID" value="MBC8595929.1"/>
    <property type="molecule type" value="Genomic_DNA"/>
</dbReference>
<dbReference type="SUPFAM" id="SSF53743">
    <property type="entry name" value="FucI/AraA N-terminal and middle domains"/>
    <property type="match status" value="1"/>
</dbReference>
<dbReference type="Pfam" id="PF02952">
    <property type="entry name" value="Fucose_iso_C"/>
    <property type="match status" value="1"/>
</dbReference>
<evidence type="ECO:0000259" key="3">
    <source>
        <dbReference type="Pfam" id="PF02952"/>
    </source>
</evidence>
<evidence type="ECO:0000313" key="4">
    <source>
        <dbReference type="EMBL" id="MBC8595929.1"/>
    </source>
</evidence>
<dbReference type="Proteomes" id="UP000647416">
    <property type="component" value="Unassembled WGS sequence"/>
</dbReference>
<gene>
    <name evidence="4" type="ORF">H8706_03475</name>
</gene>
<reference evidence="4" key="1">
    <citation type="submission" date="2020-08" db="EMBL/GenBank/DDBJ databases">
        <title>Genome public.</title>
        <authorList>
            <person name="Liu C."/>
            <person name="Sun Q."/>
        </authorList>
    </citation>
    <scope>NUCLEOTIDE SEQUENCE</scope>
    <source>
        <strain evidence="4">NSJ-50</strain>
    </source>
</reference>
<comment type="caution">
    <text evidence="4">The sequence shown here is derived from an EMBL/GenBank/DDBJ whole genome shotgun (WGS) entry which is preliminary data.</text>
</comment>
<dbReference type="GO" id="GO:0008736">
    <property type="term" value="F:L-fucose isomerase activity"/>
    <property type="evidence" value="ECO:0007669"/>
    <property type="project" value="InterPro"/>
</dbReference>
<name>A0A926FCR6_9FIRM</name>
<dbReference type="PANTHER" id="PTHR36120:SF1">
    <property type="entry name" value="L-FUCOSE ISOMERASE C-TERMINAL DOMAIN-CONTAINING PROTEIN"/>
    <property type="match status" value="1"/>
</dbReference>
<organism evidence="4 5">
    <name type="scientific">Qingrenia yutianensis</name>
    <dbReference type="NCBI Taxonomy" id="2763676"/>
    <lineage>
        <taxon>Bacteria</taxon>
        <taxon>Bacillati</taxon>
        <taxon>Bacillota</taxon>
        <taxon>Clostridia</taxon>
        <taxon>Eubacteriales</taxon>
        <taxon>Oscillospiraceae</taxon>
        <taxon>Qingrenia</taxon>
    </lineage>
</organism>
<evidence type="ECO:0000256" key="1">
    <source>
        <dbReference type="ARBA" id="ARBA00023235"/>
    </source>
</evidence>
<dbReference type="GO" id="GO:0006004">
    <property type="term" value="P:fucose metabolic process"/>
    <property type="evidence" value="ECO:0007669"/>
    <property type="project" value="InterPro"/>
</dbReference>
<dbReference type="GO" id="GO:0005737">
    <property type="term" value="C:cytoplasm"/>
    <property type="evidence" value="ECO:0007669"/>
    <property type="project" value="InterPro"/>
</dbReference>
<sequence length="464" mass="51965">MKKTTFALYFGNRGFFPGELIASARDEMTKTLEKSGFGYIISDENSTRYGAVETLEEGEFYNNFLKKHEGEYDGIIICLPNFGDENGAYAALKDADVPILVQAYPDEVGKMDFAHRRDALCGKIAMCNVLRQAGIKYTLTSKTAVSPSDESFAEDLRQFGAVCRIVKNLKSFNIGAIGARTTAFKTVRFDEIAMQRKKVNVETIDLSYVFSMMNELKKEDLTEKISVLENTASFGNYPDVKKENLARLLIVLEKIKKQYNLQALAVRCWDELEKTYNIAPCAAMSVLNERHIPSACELDVNNAVMMYALDCASENPVMLLDVNNNYNGDMNKTVLFHCSAIPQSFFTEKGKISEHLMFKKSYGEGTGVGIVKGKIMPCEVTIGSFKTEDGHLCAFTTEGKLTNDKLDDEFFGCGTVFESAKNAELLEYMCKNGYRHHVAIAKGNWAKAVKEAMENYLEYDIDLI</sequence>
<feature type="domain" description="L-fucose isomerase C-terminal" evidence="3">
    <location>
        <begin position="335"/>
        <end position="461"/>
    </location>
</feature>
<keyword evidence="5" id="KW-1185">Reference proteome</keyword>
<dbReference type="RefSeq" id="WP_262431508.1">
    <property type="nucleotide sequence ID" value="NZ_JACRTE010000003.1"/>
</dbReference>
<accession>A0A926FCR6</accession>
<evidence type="ECO:0000256" key="2">
    <source>
        <dbReference type="ARBA" id="ARBA00023277"/>
    </source>
</evidence>
<dbReference type="InterPro" id="IPR009015">
    <property type="entry name" value="Fucose_isomerase_N/cen_sf"/>
</dbReference>
<protein>
    <recommendedName>
        <fullName evidence="3">L-fucose isomerase C-terminal domain-containing protein</fullName>
    </recommendedName>
</protein>
<keyword evidence="1" id="KW-0413">Isomerase</keyword>
<proteinExistence type="predicted"/>
<dbReference type="AlphaFoldDB" id="A0A926FCR6"/>
<evidence type="ECO:0000313" key="5">
    <source>
        <dbReference type="Proteomes" id="UP000647416"/>
    </source>
</evidence>
<keyword evidence="2" id="KW-0119">Carbohydrate metabolism</keyword>
<dbReference type="InterPro" id="IPR015888">
    <property type="entry name" value="Fuc_isomerase_C"/>
</dbReference>